<dbReference type="Gene3D" id="2.60.120.10">
    <property type="entry name" value="Jelly Rolls"/>
    <property type="match status" value="1"/>
</dbReference>
<dbReference type="RefSeq" id="WP_106688506.1">
    <property type="nucleotide sequence ID" value="NZ_CAXQEU010000066.1"/>
</dbReference>
<dbReference type="CDD" id="cd00038">
    <property type="entry name" value="CAP_ED"/>
    <property type="match status" value="1"/>
</dbReference>
<dbReference type="Proteomes" id="UP001149142">
    <property type="component" value="Unassembled WGS sequence"/>
</dbReference>
<dbReference type="PANTHER" id="PTHR43080:SF2">
    <property type="entry name" value="CBS DOMAIN-CONTAINING PROTEIN"/>
    <property type="match status" value="1"/>
</dbReference>
<dbReference type="PROSITE" id="PS50042">
    <property type="entry name" value="CNMP_BINDING_3"/>
    <property type="match status" value="1"/>
</dbReference>
<feature type="domain" description="CBS" evidence="4">
    <location>
        <begin position="170"/>
        <end position="228"/>
    </location>
</feature>
<feature type="domain" description="CBS" evidence="4">
    <location>
        <begin position="234"/>
        <end position="293"/>
    </location>
</feature>
<dbReference type="InterPro" id="IPR014710">
    <property type="entry name" value="RmlC-like_jellyroll"/>
</dbReference>
<comment type="caution">
    <text evidence="5">The sequence shown here is derived from an EMBL/GenBank/DDBJ whole genome shotgun (WGS) entry which is preliminary data.</text>
</comment>
<dbReference type="EMBL" id="JAPFGC010000002">
    <property type="protein sequence ID" value="MDA0176415.1"/>
    <property type="molecule type" value="Genomic_DNA"/>
</dbReference>
<proteinExistence type="predicted"/>
<dbReference type="CDD" id="cd05401">
    <property type="entry name" value="NT_GlnE_GlnD_like"/>
    <property type="match status" value="1"/>
</dbReference>
<dbReference type="SMART" id="SM00116">
    <property type="entry name" value="CBS"/>
    <property type="match status" value="2"/>
</dbReference>
<dbReference type="PROSITE" id="PS51371">
    <property type="entry name" value="CBS"/>
    <property type="match status" value="2"/>
</dbReference>
<dbReference type="Pfam" id="PF03445">
    <property type="entry name" value="DUF294"/>
    <property type="match status" value="1"/>
</dbReference>
<evidence type="ECO:0000313" key="6">
    <source>
        <dbReference type="Proteomes" id="UP001149142"/>
    </source>
</evidence>
<dbReference type="PANTHER" id="PTHR43080">
    <property type="entry name" value="CBS DOMAIN-CONTAINING PROTEIN CBSX3, MITOCHONDRIAL"/>
    <property type="match status" value="1"/>
</dbReference>
<dbReference type="Pfam" id="PF10335">
    <property type="entry name" value="DUF294_C"/>
    <property type="match status" value="1"/>
</dbReference>
<accession>A0ABT4RX81</accession>
<keyword evidence="6" id="KW-1185">Reference proteome</keyword>
<dbReference type="InterPro" id="IPR000595">
    <property type="entry name" value="cNMP-bd_dom"/>
</dbReference>
<dbReference type="Gene3D" id="3.10.580.10">
    <property type="entry name" value="CBS-domain"/>
    <property type="match status" value="1"/>
</dbReference>
<protein>
    <submittedName>
        <fullName evidence="5">DUF294 nucleotidyltransferase-like domain-containing protein</fullName>
    </submittedName>
</protein>
<dbReference type="InterPro" id="IPR018490">
    <property type="entry name" value="cNMP-bd_dom_sf"/>
</dbReference>
<dbReference type="InterPro" id="IPR051257">
    <property type="entry name" value="Diverse_CBS-Domain"/>
</dbReference>
<dbReference type="Pfam" id="PF00571">
    <property type="entry name" value="CBS"/>
    <property type="match status" value="2"/>
</dbReference>
<dbReference type="SMART" id="SM00100">
    <property type="entry name" value="cNMP"/>
    <property type="match status" value="1"/>
</dbReference>
<evidence type="ECO:0000259" key="3">
    <source>
        <dbReference type="PROSITE" id="PS50042"/>
    </source>
</evidence>
<name>A0ABT4RX81_9FLAO</name>
<reference evidence="5" key="1">
    <citation type="submission" date="2022-11" db="EMBL/GenBank/DDBJ databases">
        <title>Refractory cell wall polysaccharides provide important carbon source for microbial heterotrophs in the hadal ocean.</title>
        <authorList>
            <person name="Zhu X."/>
        </authorList>
    </citation>
    <scope>NUCLEOTIDE SEQUENCE</scope>
    <source>
        <strain evidence="5">MTRN7</strain>
    </source>
</reference>
<feature type="domain" description="Cyclic nucleotide-binding" evidence="3">
    <location>
        <begin position="19"/>
        <end position="135"/>
    </location>
</feature>
<organism evidence="5 6">
    <name type="scientific">Mesoflavibacter profundi</name>
    <dbReference type="NCBI Taxonomy" id="2708110"/>
    <lineage>
        <taxon>Bacteria</taxon>
        <taxon>Pseudomonadati</taxon>
        <taxon>Bacteroidota</taxon>
        <taxon>Flavobacteriia</taxon>
        <taxon>Flavobacteriales</taxon>
        <taxon>Flavobacteriaceae</taxon>
        <taxon>Mesoflavibacter</taxon>
    </lineage>
</organism>
<gene>
    <name evidence="5" type="ORF">OOZ35_02795</name>
</gene>
<evidence type="ECO:0000259" key="4">
    <source>
        <dbReference type="PROSITE" id="PS51371"/>
    </source>
</evidence>
<evidence type="ECO:0000256" key="2">
    <source>
        <dbReference type="PROSITE-ProRule" id="PRU00703"/>
    </source>
</evidence>
<dbReference type="InterPro" id="IPR005105">
    <property type="entry name" value="GlnD_Uridyltrans_N"/>
</dbReference>
<keyword evidence="1 2" id="KW-0129">CBS domain</keyword>
<sequence>MNKNTIAERILDFLKGFPPFDALTYDQLLTISSQVKVIYIEPENYVFKQGEAVKDEFFIVKDGAIGVYREHKLVDQCDEGDIFGLRALIRKDQYFLDAKAIEESIVYSISSTLLQEIIISNPKANQFIIASFATNTRNPYSDEDKGTLFANVEFLKPDNSDFTEAQSAVYSKNPIVCNTTTTIKDASLTMKSNRVGSIVITEQNKPIGIITDKDLRNKIATGMHSIDEPVTAIMSSPVISFPPTITVAEAQIATLKHHISHLCITEDGTSQSNLIGMLSEHDIIVIHGNNPAVLIKEIKRAKTAENLKYIREKAQNLLKNYLEQGIPMVFTSNIISAINDAVTKQIIKLSISELGQDPPTKFSWLALGSQGRKEQLLMTDQDNALVFKDKNLSEDQIEQARTYFLKLANLINTKLHTVGFAYCPANMMAKNPDWCLSLTEWKAKFNDWITNPTKEKILLCNIFFDYDLVYGSHKLVDKMSKSIFTSIENYQIFLNFLGLNALKNPPPLSFFRNFLVEDSGEHKDQFDIKKRAIMPLVDAARLLVLSHNVKEFNSTIARYKKLKEIEPQNEDLYDSCINAFKILLRYRANQGLKHNDSGRFVDVHSLSKADRLKLKGCFKPVKDIQSLVQVRFQLSQIM</sequence>
<dbReference type="InterPro" id="IPR000644">
    <property type="entry name" value="CBS_dom"/>
</dbReference>
<dbReference type="SUPFAM" id="SSF51206">
    <property type="entry name" value="cAMP-binding domain-like"/>
    <property type="match status" value="1"/>
</dbReference>
<dbReference type="InterPro" id="IPR018821">
    <property type="entry name" value="DUF294_put_nucleoTrafse_sb-bd"/>
</dbReference>
<evidence type="ECO:0000313" key="5">
    <source>
        <dbReference type="EMBL" id="MDA0176415.1"/>
    </source>
</evidence>
<evidence type="ECO:0000256" key="1">
    <source>
        <dbReference type="ARBA" id="ARBA00023122"/>
    </source>
</evidence>
<dbReference type="Pfam" id="PF00027">
    <property type="entry name" value="cNMP_binding"/>
    <property type="match status" value="1"/>
</dbReference>
<dbReference type="SUPFAM" id="SSF54631">
    <property type="entry name" value="CBS-domain pair"/>
    <property type="match status" value="1"/>
</dbReference>
<dbReference type="InterPro" id="IPR046342">
    <property type="entry name" value="CBS_dom_sf"/>
</dbReference>